<gene>
    <name evidence="2" type="ORF">MCOR_20445</name>
</gene>
<dbReference type="PANTHER" id="PTHR10773:SF19">
    <property type="match status" value="1"/>
</dbReference>
<dbReference type="OrthoDB" id="6161632at2759"/>
<name>A0A6J8BMI8_MYTCO</name>
<sequence>MSDNKWSSDKEWSNEIVHIPNPTSEITGMSDIIVIGNIDEIETETTIEFIPKLCEPQLEDEQKQQEGLTVPDENIMMGKETIEDQNNSQDTEKEHDSFYRSSKDDSIDEPCKTPLKPKKKGIDEEHRQQIFKTFWSLDTNDRKKNFIIANTTQKKTRTYLDDNNEPVQKKKNVHRSYSLNVDGNHIKICKKFFLTTLGISETFANNALQNQQDGVFVGEDKRGKHAPYNKTTNTAMDLVRRHIESFPVVDGHYTRKDSNRKYLGADLNIKRMYELYIVQCKDKISEKDIVSQAVYRKIFNKEYNFSFHVPKKDQCAVCTTYHQRNIEGTLTNDIKKAYDNHQARQIKAREEKKKDKELAKSSPELFVGTFDLQAVLQTPCSLVSQLFYMRKLNCYNLSIYNLANNKATYYLWSEVDAQRGSCEIGTCLYLQLLSMSHTTTHAIFYSDACSGQNRNQFIASCLLHVVNTHQSIKVIDHKFLESGHNQMECNSMHSTIEFAKKKTEIFVPQQWATVMRMARRKDPYKIVHLKYEDIYDFKDLTKNNMKFREEDVNGKKIKWLKIRWLRYTKENPDCILFKYKMDDEFREMKVALTSTRGRATEEYQLIKKYTSRQSISAAKKKDLVGLCKKGIIPSEYHEYYKSLIANINVKDTLADTDVEEEKNDSYQD</sequence>
<proteinExistence type="predicted"/>
<evidence type="ECO:0000256" key="1">
    <source>
        <dbReference type="SAM" id="MobiDB-lite"/>
    </source>
</evidence>
<feature type="compositionally biased region" description="Basic and acidic residues" evidence="1">
    <location>
        <begin position="90"/>
        <end position="111"/>
    </location>
</feature>
<organism evidence="2 3">
    <name type="scientific">Mytilus coruscus</name>
    <name type="common">Sea mussel</name>
    <dbReference type="NCBI Taxonomy" id="42192"/>
    <lineage>
        <taxon>Eukaryota</taxon>
        <taxon>Metazoa</taxon>
        <taxon>Spiralia</taxon>
        <taxon>Lophotrochozoa</taxon>
        <taxon>Mollusca</taxon>
        <taxon>Bivalvia</taxon>
        <taxon>Autobranchia</taxon>
        <taxon>Pteriomorphia</taxon>
        <taxon>Mytilida</taxon>
        <taxon>Mytiloidea</taxon>
        <taxon>Mytilidae</taxon>
        <taxon>Mytilinae</taxon>
        <taxon>Mytilus</taxon>
    </lineage>
</organism>
<dbReference type="Proteomes" id="UP000507470">
    <property type="component" value="Unassembled WGS sequence"/>
</dbReference>
<keyword evidence="3" id="KW-1185">Reference proteome</keyword>
<feature type="region of interest" description="Disordered" evidence="1">
    <location>
        <begin position="82"/>
        <end position="123"/>
    </location>
</feature>
<accession>A0A6J8BMI8</accession>
<evidence type="ECO:0000313" key="3">
    <source>
        <dbReference type="Proteomes" id="UP000507470"/>
    </source>
</evidence>
<evidence type="ECO:0000313" key="2">
    <source>
        <dbReference type="EMBL" id="CAC5384836.1"/>
    </source>
</evidence>
<dbReference type="PANTHER" id="PTHR10773">
    <property type="entry name" value="DNA-DIRECTED RNA POLYMERASES I, II, AND III SUBUNIT RPABC2"/>
    <property type="match status" value="1"/>
</dbReference>
<protein>
    <submittedName>
        <fullName evidence="2">Uncharacterized protein</fullName>
    </submittedName>
</protein>
<dbReference type="EMBL" id="CACVKT020003653">
    <property type="protein sequence ID" value="CAC5384836.1"/>
    <property type="molecule type" value="Genomic_DNA"/>
</dbReference>
<dbReference type="AlphaFoldDB" id="A0A6J8BMI8"/>
<reference evidence="2 3" key="1">
    <citation type="submission" date="2020-06" db="EMBL/GenBank/DDBJ databases">
        <authorList>
            <person name="Li R."/>
            <person name="Bekaert M."/>
        </authorList>
    </citation>
    <scope>NUCLEOTIDE SEQUENCE [LARGE SCALE GENOMIC DNA]</scope>
    <source>
        <strain evidence="3">wild</strain>
    </source>
</reference>